<organism evidence="3 4">
    <name type="scientific">Streptomyces endocoffeicus</name>
    <dbReference type="NCBI Taxonomy" id="2898945"/>
    <lineage>
        <taxon>Bacteria</taxon>
        <taxon>Bacillati</taxon>
        <taxon>Actinomycetota</taxon>
        <taxon>Actinomycetes</taxon>
        <taxon>Kitasatosporales</taxon>
        <taxon>Streptomycetaceae</taxon>
        <taxon>Streptomyces</taxon>
    </lineage>
</organism>
<name>A0ABS1Q2J3_9ACTN</name>
<protein>
    <submittedName>
        <fullName evidence="3">HNH endonuclease</fullName>
    </submittedName>
</protein>
<evidence type="ECO:0000313" key="3">
    <source>
        <dbReference type="EMBL" id="MBL1118879.1"/>
    </source>
</evidence>
<dbReference type="InterPro" id="IPR003615">
    <property type="entry name" value="HNH_nuc"/>
</dbReference>
<dbReference type="Proteomes" id="UP000621510">
    <property type="component" value="Unassembled WGS sequence"/>
</dbReference>
<accession>A0ABS1Q2J3</accession>
<evidence type="ECO:0000256" key="1">
    <source>
        <dbReference type="SAM" id="MobiDB-lite"/>
    </source>
</evidence>
<evidence type="ECO:0000259" key="2">
    <source>
        <dbReference type="SMART" id="SM00507"/>
    </source>
</evidence>
<reference evidence="3 4" key="1">
    <citation type="submission" date="2021-01" db="EMBL/GenBank/DDBJ databases">
        <title>WGS of actinomycetes isolated from Thailand.</title>
        <authorList>
            <person name="Thawai C."/>
        </authorList>
    </citation>
    <scope>NUCLEOTIDE SEQUENCE [LARGE SCALE GENOMIC DNA]</scope>
    <source>
        <strain evidence="3 4">CA3R110</strain>
    </source>
</reference>
<keyword evidence="3" id="KW-0378">Hydrolase</keyword>
<sequence length="225" mass="25409">MPVSPYTRDRLAEVAAASTTLSEALAKLGVAPESATRRYVHGRMKRMDIDTSHFEREGGRWTREILEPAVAASTSVYDVLRYLGIELVGGHHTNISRRIKAYGIDTSHFVPQRRTDAMKDNRRRRSPEELLVEMAPAHARRVPSERLKRAMLTLGVSERCVLCGTGPRWRGGRLPLEVDHIDGDWRNNRPTNLRLLCPNCHSATDSYRGRGKRRRPRATHVGAAL</sequence>
<dbReference type="SMART" id="SM00507">
    <property type="entry name" value="HNHc"/>
    <property type="match status" value="1"/>
</dbReference>
<gene>
    <name evidence="3" type="ORF">JK364_41935</name>
</gene>
<feature type="domain" description="HNH nuclease" evidence="2">
    <location>
        <begin position="157"/>
        <end position="202"/>
    </location>
</feature>
<keyword evidence="3" id="KW-0540">Nuclease</keyword>
<dbReference type="CDD" id="cd00085">
    <property type="entry name" value="HNHc"/>
    <property type="match status" value="1"/>
</dbReference>
<proteinExistence type="predicted"/>
<comment type="caution">
    <text evidence="3">The sequence shown here is derived from an EMBL/GenBank/DDBJ whole genome shotgun (WGS) entry which is preliminary data.</text>
</comment>
<keyword evidence="4" id="KW-1185">Reference proteome</keyword>
<dbReference type="GO" id="GO:0004519">
    <property type="term" value="F:endonuclease activity"/>
    <property type="evidence" value="ECO:0007669"/>
    <property type="project" value="UniProtKB-KW"/>
</dbReference>
<dbReference type="EMBL" id="JAERRG010000026">
    <property type="protein sequence ID" value="MBL1118879.1"/>
    <property type="molecule type" value="Genomic_DNA"/>
</dbReference>
<dbReference type="RefSeq" id="WP_201856685.1">
    <property type="nucleotide sequence ID" value="NZ_JAERRG010000026.1"/>
</dbReference>
<keyword evidence="3" id="KW-0255">Endonuclease</keyword>
<dbReference type="Pfam" id="PF13392">
    <property type="entry name" value="HNH_3"/>
    <property type="match status" value="1"/>
</dbReference>
<evidence type="ECO:0000313" key="4">
    <source>
        <dbReference type="Proteomes" id="UP000621510"/>
    </source>
</evidence>
<feature type="compositionally biased region" description="Basic residues" evidence="1">
    <location>
        <begin position="209"/>
        <end position="218"/>
    </location>
</feature>
<feature type="region of interest" description="Disordered" evidence="1">
    <location>
        <begin position="205"/>
        <end position="225"/>
    </location>
</feature>